<dbReference type="EMBL" id="KZ613943">
    <property type="protein sequence ID" value="PMD42831.1"/>
    <property type="molecule type" value="Genomic_DNA"/>
</dbReference>
<evidence type="ECO:0000259" key="1">
    <source>
        <dbReference type="Pfam" id="PF06985"/>
    </source>
</evidence>
<organism evidence="2 3">
    <name type="scientific">Hyaloscypha variabilis (strain UAMH 11265 / GT02V1 / F)</name>
    <name type="common">Meliniomyces variabilis</name>
    <dbReference type="NCBI Taxonomy" id="1149755"/>
    <lineage>
        <taxon>Eukaryota</taxon>
        <taxon>Fungi</taxon>
        <taxon>Dikarya</taxon>
        <taxon>Ascomycota</taxon>
        <taxon>Pezizomycotina</taxon>
        <taxon>Leotiomycetes</taxon>
        <taxon>Helotiales</taxon>
        <taxon>Hyaloscyphaceae</taxon>
        <taxon>Hyaloscypha</taxon>
        <taxon>Hyaloscypha variabilis</taxon>
    </lineage>
</organism>
<dbReference type="PANTHER" id="PTHR24148:SF73">
    <property type="entry name" value="HET DOMAIN PROTEIN (AFU_ORTHOLOGUE AFUA_8G01020)"/>
    <property type="match status" value="1"/>
</dbReference>
<evidence type="ECO:0000313" key="3">
    <source>
        <dbReference type="Proteomes" id="UP000235786"/>
    </source>
</evidence>
<protein>
    <submittedName>
        <fullName evidence="2">HET-domain-containing protein</fullName>
    </submittedName>
</protein>
<evidence type="ECO:0000313" key="2">
    <source>
        <dbReference type="EMBL" id="PMD42831.1"/>
    </source>
</evidence>
<feature type="domain" description="Heterokaryon incompatibility" evidence="1">
    <location>
        <begin position="47"/>
        <end position="199"/>
    </location>
</feature>
<dbReference type="Proteomes" id="UP000235786">
    <property type="component" value="Unassembled WGS sequence"/>
</dbReference>
<dbReference type="STRING" id="1149755.A0A2J6RWD1"/>
<dbReference type="AlphaFoldDB" id="A0A2J6RWD1"/>
<dbReference type="InterPro" id="IPR010730">
    <property type="entry name" value="HET"/>
</dbReference>
<accession>A0A2J6RWD1</accession>
<proteinExistence type="predicted"/>
<dbReference type="InterPro" id="IPR052895">
    <property type="entry name" value="HetReg/Transcr_Mod"/>
</dbReference>
<reference evidence="2 3" key="1">
    <citation type="submission" date="2016-04" db="EMBL/GenBank/DDBJ databases">
        <title>A degradative enzymes factory behind the ericoid mycorrhizal symbiosis.</title>
        <authorList>
            <consortium name="DOE Joint Genome Institute"/>
            <person name="Martino E."/>
            <person name="Morin E."/>
            <person name="Grelet G."/>
            <person name="Kuo A."/>
            <person name="Kohler A."/>
            <person name="Daghino S."/>
            <person name="Barry K."/>
            <person name="Choi C."/>
            <person name="Cichocki N."/>
            <person name="Clum A."/>
            <person name="Copeland A."/>
            <person name="Hainaut M."/>
            <person name="Haridas S."/>
            <person name="Labutti K."/>
            <person name="Lindquist E."/>
            <person name="Lipzen A."/>
            <person name="Khouja H.-R."/>
            <person name="Murat C."/>
            <person name="Ohm R."/>
            <person name="Olson A."/>
            <person name="Spatafora J."/>
            <person name="Veneault-Fourrey C."/>
            <person name="Henrissat B."/>
            <person name="Grigoriev I."/>
            <person name="Martin F."/>
            <person name="Perotto S."/>
        </authorList>
    </citation>
    <scope>NUCLEOTIDE SEQUENCE [LARGE SCALE GENOMIC DNA]</scope>
    <source>
        <strain evidence="2 3">F</strain>
    </source>
</reference>
<dbReference type="OrthoDB" id="3553147at2759"/>
<feature type="non-terminal residue" evidence="2">
    <location>
        <position position="204"/>
    </location>
</feature>
<dbReference type="Pfam" id="PF06985">
    <property type="entry name" value="HET"/>
    <property type="match status" value="1"/>
</dbReference>
<dbReference type="PANTHER" id="PTHR24148">
    <property type="entry name" value="ANKYRIN REPEAT DOMAIN-CONTAINING PROTEIN 39 HOMOLOG-RELATED"/>
    <property type="match status" value="1"/>
</dbReference>
<name>A0A2J6RWD1_HYAVF</name>
<sequence length="204" mass="23573">MEQQLRDFHDAGRLFLERMMPDIHGVGFRGDVFGYLIDTTLAKNTQYDCLSYTWGTGPYEHSIRMGDHRISIPPNLYRALRCLQLKDEPRLVWVDFFCINQEDAEERQTQVEMMYQIYQGAREVVVDLGHASDGSENLPGLFEDIIVAASEEYGINAKPQTPNALGGRARLPPRTSDIWHAFKSLLERPWFRRVWIIQEVIAAK</sequence>
<gene>
    <name evidence="2" type="ORF">L207DRAFT_424463</name>
</gene>
<keyword evidence="3" id="KW-1185">Reference proteome</keyword>